<evidence type="ECO:0000259" key="3">
    <source>
        <dbReference type="SMART" id="SM00835"/>
    </source>
</evidence>
<feature type="domain" description="Cupin type-1" evidence="3">
    <location>
        <begin position="250"/>
        <end position="426"/>
    </location>
</feature>
<dbReference type="SUPFAM" id="SSF51182">
    <property type="entry name" value="RmlC-like cupins"/>
    <property type="match status" value="1"/>
</dbReference>
<keyword evidence="2" id="KW-0732">Signal</keyword>
<dbReference type="SMART" id="SM00835">
    <property type="entry name" value="Cupin_1"/>
    <property type="match status" value="1"/>
</dbReference>
<dbReference type="InterPro" id="IPR011051">
    <property type="entry name" value="RmlC_Cupin_sf"/>
</dbReference>
<dbReference type="Pfam" id="PF00190">
    <property type="entry name" value="Cupin_1"/>
    <property type="match status" value="1"/>
</dbReference>
<dbReference type="EMBL" id="JAGYWB010000012">
    <property type="protein sequence ID" value="KAI0501221.1"/>
    <property type="molecule type" value="Genomic_DNA"/>
</dbReference>
<evidence type="ECO:0000256" key="1">
    <source>
        <dbReference type="SAM" id="MobiDB-lite"/>
    </source>
</evidence>
<feature type="region of interest" description="Disordered" evidence="1">
    <location>
        <begin position="439"/>
        <end position="466"/>
    </location>
</feature>
<accession>A0A8T3AYR2</accession>
<keyword evidence="5" id="KW-1185">Reference proteome</keyword>
<name>A0A8T3AYR2_DENNO</name>
<dbReference type="CDD" id="cd02244">
    <property type="entry name" value="cupin_7S_vicilin-like_N"/>
    <property type="match status" value="1"/>
</dbReference>
<proteinExistence type="predicted"/>
<dbReference type="InterPro" id="IPR050253">
    <property type="entry name" value="Seed_Storage-Functional"/>
</dbReference>
<sequence length="475" mass="54248">MKKPELCLLLLLSLLTFSFLSTSTASHHDQSYDLREKQEWQKGGNNPYVFGEESFEYLVRSEQGKVKVLKPFPELSPLLQGIANYRIDYLETEPLTFVVPTHLDADSIFYVVEGEGAIALLHEGSRESHILEKGDIIRVWAGSIIYLINKSKNQKLKVAKLLQPVGNPGRVQVFYSAGGDQEAESYYQSFSIELLEAALNTRRDRLHQFFASQRSEAIIKAPEEKIRAIAQHSSRSESGPWPFIRSKRPFNLLNKQPSYKNRRGQLYEADKNDYDELKDLNARVSYTNISRGSMLAPFINTRAFKIAVVVKGSGYVEIISPEEKDNWLRQSRREHKEAEPWRQPEETGRRYTRVSSLLSEGSVFVSPPGHPTAIVASKEQNLQIVCFEVRAENNELVFIAGKNNILSELQEEAKELAFGVPAKMVDEVLRGQEEEVFLAGPRERERERERETEREEGGKHEKPLMESIMEVVEGF</sequence>
<feature type="chain" id="PRO_5035866080" description="Cupin type-1 domain-containing protein" evidence="2">
    <location>
        <begin position="26"/>
        <end position="475"/>
    </location>
</feature>
<comment type="caution">
    <text evidence="4">The sequence shown here is derived from an EMBL/GenBank/DDBJ whole genome shotgun (WGS) entry which is preliminary data.</text>
</comment>
<dbReference type="AlphaFoldDB" id="A0A8T3AYR2"/>
<evidence type="ECO:0000313" key="5">
    <source>
        <dbReference type="Proteomes" id="UP000829196"/>
    </source>
</evidence>
<dbReference type="InterPro" id="IPR014710">
    <property type="entry name" value="RmlC-like_jellyroll"/>
</dbReference>
<dbReference type="CDD" id="cd02245">
    <property type="entry name" value="cupin_7S_vicilin-like_C"/>
    <property type="match status" value="1"/>
</dbReference>
<reference evidence="4" key="1">
    <citation type="journal article" date="2022" name="Front. Genet.">
        <title>Chromosome-Scale Assembly of the Dendrobium nobile Genome Provides Insights Into the Molecular Mechanism of the Biosynthesis of the Medicinal Active Ingredient of Dendrobium.</title>
        <authorList>
            <person name="Xu Q."/>
            <person name="Niu S.-C."/>
            <person name="Li K.-L."/>
            <person name="Zheng P.-J."/>
            <person name="Zhang X.-J."/>
            <person name="Jia Y."/>
            <person name="Liu Y."/>
            <person name="Niu Y.-X."/>
            <person name="Yu L.-H."/>
            <person name="Chen D.-F."/>
            <person name="Zhang G.-Q."/>
        </authorList>
    </citation>
    <scope>NUCLEOTIDE SEQUENCE</scope>
    <source>
        <tissue evidence="4">Leaf</tissue>
    </source>
</reference>
<dbReference type="Proteomes" id="UP000829196">
    <property type="component" value="Unassembled WGS sequence"/>
</dbReference>
<dbReference type="PANTHER" id="PTHR31189">
    <property type="entry name" value="OS03G0336100 PROTEIN-RELATED"/>
    <property type="match status" value="1"/>
</dbReference>
<dbReference type="SMR" id="A0A8T3AYR2"/>
<evidence type="ECO:0000313" key="4">
    <source>
        <dbReference type="EMBL" id="KAI0501221.1"/>
    </source>
</evidence>
<evidence type="ECO:0000256" key="2">
    <source>
        <dbReference type="SAM" id="SignalP"/>
    </source>
</evidence>
<dbReference type="Gene3D" id="2.60.120.10">
    <property type="entry name" value="Jelly Rolls"/>
    <property type="match status" value="2"/>
</dbReference>
<protein>
    <recommendedName>
        <fullName evidence="3">Cupin type-1 domain-containing protein</fullName>
    </recommendedName>
</protein>
<dbReference type="OrthoDB" id="1912756at2759"/>
<organism evidence="4 5">
    <name type="scientific">Dendrobium nobile</name>
    <name type="common">Orchid</name>
    <dbReference type="NCBI Taxonomy" id="94219"/>
    <lineage>
        <taxon>Eukaryota</taxon>
        <taxon>Viridiplantae</taxon>
        <taxon>Streptophyta</taxon>
        <taxon>Embryophyta</taxon>
        <taxon>Tracheophyta</taxon>
        <taxon>Spermatophyta</taxon>
        <taxon>Magnoliopsida</taxon>
        <taxon>Liliopsida</taxon>
        <taxon>Asparagales</taxon>
        <taxon>Orchidaceae</taxon>
        <taxon>Epidendroideae</taxon>
        <taxon>Malaxideae</taxon>
        <taxon>Dendrobiinae</taxon>
        <taxon>Dendrobium</taxon>
    </lineage>
</organism>
<feature type="signal peptide" evidence="2">
    <location>
        <begin position="1"/>
        <end position="25"/>
    </location>
</feature>
<gene>
    <name evidence="4" type="ORF">KFK09_016164</name>
</gene>
<feature type="compositionally biased region" description="Basic and acidic residues" evidence="1">
    <location>
        <begin position="441"/>
        <end position="464"/>
    </location>
</feature>
<dbReference type="PANTHER" id="PTHR31189:SF79">
    <property type="entry name" value="63 KDA GLOBULIN-LIKE PROTEIN"/>
    <property type="match status" value="1"/>
</dbReference>
<dbReference type="InterPro" id="IPR006045">
    <property type="entry name" value="Cupin_1"/>
</dbReference>